<sequence length="260" mass="30242">MLRADMGTENGIVENIQCILKTESSNFGLQEQNAPAFIYGTSPANQRIEAWWAILRKHHAQFWLNMFNQLKDDGLFDGSLLDKSLTQLCFPKLIQEELDIVVEEWNFHRIAGSRNRIAPRGRPFLMYYMPQIYGTYDYLCRVNHHGLGDFPTPSKIDEPCDIDIFELASIIRSETGLTLTRDPSKAIELYIYLRSQIQSLYYNSFINCNKTHNISIKFHNFFLFFFPTVKCQNCSNYSFNMSMVLIVICLLRAQNMPFSI</sequence>
<gene>
    <name evidence="2" type="ORF">CEUTPL_LOCUS13651</name>
</gene>
<dbReference type="AlphaFoldDB" id="A0A9N9QS47"/>
<accession>A0A9N9QS47</accession>
<proteinExistence type="predicted"/>
<evidence type="ECO:0000313" key="2">
    <source>
        <dbReference type="EMBL" id="CAG9773254.1"/>
    </source>
</evidence>
<dbReference type="Proteomes" id="UP001152799">
    <property type="component" value="Chromosome 9"/>
</dbReference>
<reference evidence="2" key="1">
    <citation type="submission" date="2022-01" db="EMBL/GenBank/DDBJ databases">
        <authorList>
            <person name="King R."/>
        </authorList>
    </citation>
    <scope>NUCLEOTIDE SEQUENCE</scope>
</reference>
<keyword evidence="3" id="KW-1185">Reference proteome</keyword>
<organism evidence="2 3">
    <name type="scientific">Ceutorhynchus assimilis</name>
    <name type="common">cabbage seed weevil</name>
    <dbReference type="NCBI Taxonomy" id="467358"/>
    <lineage>
        <taxon>Eukaryota</taxon>
        <taxon>Metazoa</taxon>
        <taxon>Ecdysozoa</taxon>
        <taxon>Arthropoda</taxon>
        <taxon>Hexapoda</taxon>
        <taxon>Insecta</taxon>
        <taxon>Pterygota</taxon>
        <taxon>Neoptera</taxon>
        <taxon>Endopterygota</taxon>
        <taxon>Coleoptera</taxon>
        <taxon>Polyphaga</taxon>
        <taxon>Cucujiformia</taxon>
        <taxon>Curculionidae</taxon>
        <taxon>Ceutorhynchinae</taxon>
        <taxon>Ceutorhynchus</taxon>
    </lineage>
</organism>
<evidence type="ECO:0000313" key="3">
    <source>
        <dbReference type="Proteomes" id="UP001152799"/>
    </source>
</evidence>
<dbReference type="InterPro" id="IPR058913">
    <property type="entry name" value="Integrase_dom_put"/>
</dbReference>
<protein>
    <recommendedName>
        <fullName evidence="1">Integrase core domain-containing protein</fullName>
    </recommendedName>
</protein>
<name>A0A9N9QS47_9CUCU</name>
<dbReference type="PANTHER" id="PTHR46791">
    <property type="entry name" value="EXPRESSED PROTEIN"/>
    <property type="match status" value="1"/>
</dbReference>
<dbReference type="OrthoDB" id="6747988at2759"/>
<evidence type="ECO:0000259" key="1">
    <source>
        <dbReference type="Pfam" id="PF24764"/>
    </source>
</evidence>
<dbReference type="EMBL" id="OU892285">
    <property type="protein sequence ID" value="CAG9773254.1"/>
    <property type="molecule type" value="Genomic_DNA"/>
</dbReference>
<dbReference type="Pfam" id="PF24764">
    <property type="entry name" value="rva_4"/>
    <property type="match status" value="1"/>
</dbReference>
<feature type="domain" description="Integrase core" evidence="1">
    <location>
        <begin position="30"/>
        <end position="116"/>
    </location>
</feature>
<dbReference type="PANTHER" id="PTHR46791:SF13">
    <property type="entry name" value="CLR5 DOMAIN-CONTAINING PROTEIN"/>
    <property type="match status" value="1"/>
</dbReference>